<dbReference type="EMBL" id="DAKRPA010000069">
    <property type="protein sequence ID" value="DBA00148.1"/>
    <property type="molecule type" value="Genomic_DNA"/>
</dbReference>
<dbReference type="Gene3D" id="3.80.10.10">
    <property type="entry name" value="Ribonuclease Inhibitor"/>
    <property type="match status" value="1"/>
</dbReference>
<reference evidence="2" key="2">
    <citation type="journal article" date="2023" name="Microbiol Resour">
        <title>Decontamination and Annotation of the Draft Genome Sequence of the Oomycete Lagenidium giganteum ARSEF 373.</title>
        <authorList>
            <person name="Morgan W.R."/>
            <person name="Tartar A."/>
        </authorList>
    </citation>
    <scope>NUCLEOTIDE SEQUENCE</scope>
    <source>
        <strain evidence="2">ARSEF 373</strain>
    </source>
</reference>
<evidence type="ECO:0000313" key="3">
    <source>
        <dbReference type="Proteomes" id="UP001146120"/>
    </source>
</evidence>
<reference evidence="2" key="1">
    <citation type="submission" date="2022-11" db="EMBL/GenBank/DDBJ databases">
        <authorList>
            <person name="Morgan W.R."/>
            <person name="Tartar A."/>
        </authorList>
    </citation>
    <scope>NUCLEOTIDE SEQUENCE</scope>
    <source>
        <strain evidence="2">ARSEF 373</strain>
    </source>
</reference>
<dbReference type="Proteomes" id="UP001146120">
    <property type="component" value="Unassembled WGS sequence"/>
</dbReference>
<comment type="caution">
    <text evidence="2">The sequence shown here is derived from an EMBL/GenBank/DDBJ whole genome shotgun (WGS) entry which is preliminary data.</text>
</comment>
<keyword evidence="3" id="KW-1185">Reference proteome</keyword>
<evidence type="ECO:0000256" key="1">
    <source>
        <dbReference type="SAM" id="SignalP"/>
    </source>
</evidence>
<protein>
    <submittedName>
        <fullName evidence="2">Uncharacterized protein</fullName>
    </submittedName>
</protein>
<feature type="chain" id="PRO_5043461213" evidence="1">
    <location>
        <begin position="19"/>
        <end position="166"/>
    </location>
</feature>
<gene>
    <name evidence="2" type="ORF">N0F65_000471</name>
</gene>
<evidence type="ECO:0000313" key="2">
    <source>
        <dbReference type="EMBL" id="DBA00148.1"/>
    </source>
</evidence>
<accession>A0AAV2YYL4</accession>
<feature type="signal peptide" evidence="1">
    <location>
        <begin position="1"/>
        <end position="18"/>
    </location>
</feature>
<keyword evidence="1" id="KW-0732">Signal</keyword>
<sequence>MLAFPYVIIAVLHGVARACPSVCHCIGDVRISVYCDFRGLDVICSCSSVSTTARYFNGNQFTQVVPAMFIGNVRNADGTLAPDKTPLNRLMVIRLDLNPIAIVNEHSFINTPSLQTIYLPFDVKIQRQSFAEMKLDKDTFDGYTRIPAHPLEDAQFVAFSQFTFNQ</sequence>
<dbReference type="InterPro" id="IPR032675">
    <property type="entry name" value="LRR_dom_sf"/>
</dbReference>
<name>A0AAV2YYL4_9STRA</name>
<organism evidence="2 3">
    <name type="scientific">Lagenidium giganteum</name>
    <dbReference type="NCBI Taxonomy" id="4803"/>
    <lineage>
        <taxon>Eukaryota</taxon>
        <taxon>Sar</taxon>
        <taxon>Stramenopiles</taxon>
        <taxon>Oomycota</taxon>
        <taxon>Peronosporomycetes</taxon>
        <taxon>Pythiales</taxon>
        <taxon>Pythiaceae</taxon>
    </lineage>
</organism>
<dbReference type="AlphaFoldDB" id="A0AAV2YYL4"/>
<proteinExistence type="predicted"/>